<dbReference type="RefSeq" id="WP_129124435.1">
    <property type="nucleotide sequence ID" value="NZ_PEIB01000072.1"/>
</dbReference>
<dbReference type="Proteomes" id="UP000290287">
    <property type="component" value="Unassembled WGS sequence"/>
</dbReference>
<accession>A0A4Q0YE74</accession>
<gene>
    <name evidence="1" type="ORF">CS022_24425</name>
</gene>
<evidence type="ECO:0000313" key="1">
    <source>
        <dbReference type="EMBL" id="RXJ67201.1"/>
    </source>
</evidence>
<dbReference type="AlphaFoldDB" id="A0A4Q0YE74"/>
<name>A0A4Q0YE74_9GAMM</name>
<proteinExistence type="predicted"/>
<evidence type="ECO:0000313" key="2">
    <source>
        <dbReference type="Proteomes" id="UP000290287"/>
    </source>
</evidence>
<sequence>MSPSHNKAIKHRALRALDSQNTLAVYGCVSQQGGIIKMYHHELTGLLSEVSEKIYEFQLTGYSFEEWFNWELYAKFKQSGYSVTPKPAFDSQYKSYADLLVQDPKTEMSVYIEVKLVHDDTSNKWLNEIEVDRKALQLMKNKGKCKGLQLLLLTSSHKDLLNHPNWKPWLEKLSFWSIEPDVKTVSKHSEGSIIILGWDVG</sequence>
<dbReference type="OrthoDB" id="7024751at2"/>
<protein>
    <submittedName>
        <fullName evidence="1">Uncharacterized protein</fullName>
    </submittedName>
</protein>
<reference evidence="1 2" key="1">
    <citation type="submission" date="2017-10" db="EMBL/GenBank/DDBJ databases">
        <title>Nyctiphanis sp. nov., isolated from the stomach of the euphausiid Nyctiphanes simplex (Hansen, 1911) in the Gulf of California.</title>
        <authorList>
            <person name="Gomez-Gil B."/>
            <person name="Aguilar-Mendez M."/>
            <person name="Lopez-Cortes A."/>
            <person name="Gomez-Gutierrez J."/>
            <person name="Roque A."/>
            <person name="Lang E."/>
            <person name="Gonzalez-Castillo A."/>
        </authorList>
    </citation>
    <scope>NUCLEOTIDE SEQUENCE [LARGE SCALE GENOMIC DNA]</scope>
    <source>
        <strain evidence="1 2">CAIM 600</strain>
    </source>
</reference>
<comment type="caution">
    <text evidence="1">The sequence shown here is derived from an EMBL/GenBank/DDBJ whole genome shotgun (WGS) entry which is preliminary data.</text>
</comment>
<dbReference type="EMBL" id="PEIB01000072">
    <property type="protein sequence ID" value="RXJ67201.1"/>
    <property type="molecule type" value="Genomic_DNA"/>
</dbReference>
<organism evidence="1 2">
    <name type="scientific">Veronia nyctiphanis</name>
    <dbReference type="NCBI Taxonomy" id="1278244"/>
    <lineage>
        <taxon>Bacteria</taxon>
        <taxon>Pseudomonadati</taxon>
        <taxon>Pseudomonadota</taxon>
        <taxon>Gammaproteobacteria</taxon>
        <taxon>Vibrionales</taxon>
        <taxon>Vibrionaceae</taxon>
        <taxon>Veronia</taxon>
    </lineage>
</organism>
<keyword evidence="2" id="KW-1185">Reference proteome</keyword>